<dbReference type="EMBL" id="ARYM01000002">
    <property type="protein sequence ID" value="KDA00138.1"/>
    <property type="molecule type" value="Genomic_DNA"/>
</dbReference>
<dbReference type="Pfam" id="PF01042">
    <property type="entry name" value="Ribonuc_L-PSP"/>
    <property type="match status" value="1"/>
</dbReference>
<dbReference type="eggNOG" id="COG0251">
    <property type="taxonomic scope" value="Bacteria"/>
</dbReference>
<name>A0A062VI36_9PROT</name>
<dbReference type="GO" id="GO:0019239">
    <property type="term" value="F:deaminase activity"/>
    <property type="evidence" value="ECO:0007669"/>
    <property type="project" value="TreeGrafter"/>
</dbReference>
<evidence type="ECO:0000313" key="3">
    <source>
        <dbReference type="EMBL" id="KDA00138.1"/>
    </source>
</evidence>
<dbReference type="STRING" id="1280954.HPO_01952"/>
<dbReference type="RefSeq" id="WP_051612175.1">
    <property type="nucleotide sequence ID" value="NZ_ARYM01000002.1"/>
</dbReference>
<dbReference type="InterPro" id="IPR006175">
    <property type="entry name" value="YjgF/YER057c/UK114"/>
</dbReference>
<dbReference type="PATRIC" id="fig|1280954.3.peg.400"/>
<dbReference type="PANTHER" id="PTHR11803">
    <property type="entry name" value="2-IMINOBUTANOATE/2-IMINOPROPANOATE DEAMINASE RIDA"/>
    <property type="match status" value="1"/>
</dbReference>
<dbReference type="AlphaFoldDB" id="A0A062VI36"/>
<dbReference type="CDD" id="cd00448">
    <property type="entry name" value="YjgF_YER057c_UK114_family"/>
    <property type="match status" value="1"/>
</dbReference>
<evidence type="ECO:0000256" key="2">
    <source>
        <dbReference type="SAM" id="SignalP"/>
    </source>
</evidence>
<reference evidence="3 4" key="1">
    <citation type="journal article" date="2014" name="Antonie Van Leeuwenhoek">
        <title>Hyphomonas beringensis sp. nov. and Hyphomonas chukchiensis sp. nov., isolated from surface seawater of the Bering Sea and Chukchi Sea.</title>
        <authorList>
            <person name="Li C."/>
            <person name="Lai Q."/>
            <person name="Li G."/>
            <person name="Dong C."/>
            <person name="Wang J."/>
            <person name="Liao Y."/>
            <person name="Shao Z."/>
        </authorList>
    </citation>
    <scope>NUCLEOTIDE SEQUENCE [LARGE SCALE GENOMIC DNA]</scope>
    <source>
        <strain evidence="3 4">PS728</strain>
    </source>
</reference>
<organism evidence="3 4">
    <name type="scientific">Hyphomonas polymorpha PS728</name>
    <dbReference type="NCBI Taxonomy" id="1280954"/>
    <lineage>
        <taxon>Bacteria</taxon>
        <taxon>Pseudomonadati</taxon>
        <taxon>Pseudomonadota</taxon>
        <taxon>Alphaproteobacteria</taxon>
        <taxon>Hyphomonadales</taxon>
        <taxon>Hyphomonadaceae</taxon>
        <taxon>Hyphomonas</taxon>
    </lineage>
</organism>
<feature type="signal peptide" evidence="2">
    <location>
        <begin position="1"/>
        <end position="17"/>
    </location>
</feature>
<dbReference type="SUPFAM" id="SSF55298">
    <property type="entry name" value="YjgF-like"/>
    <property type="match status" value="1"/>
</dbReference>
<accession>A0A062VI36</accession>
<gene>
    <name evidence="3" type="ORF">HPO_01952</name>
</gene>
<dbReference type="Gene3D" id="3.30.1330.40">
    <property type="entry name" value="RutC-like"/>
    <property type="match status" value="1"/>
</dbReference>
<dbReference type="InterPro" id="IPR035959">
    <property type="entry name" value="RutC-like_sf"/>
</dbReference>
<protein>
    <submittedName>
        <fullName evidence="3">Putative endoribonuclease L-PSP</fullName>
    </submittedName>
</protein>
<keyword evidence="4" id="KW-1185">Reference proteome</keyword>
<evidence type="ECO:0000256" key="1">
    <source>
        <dbReference type="ARBA" id="ARBA00010552"/>
    </source>
</evidence>
<proteinExistence type="inferred from homology"/>
<dbReference type="Proteomes" id="UP000027100">
    <property type="component" value="Unassembled WGS sequence"/>
</dbReference>
<dbReference type="PROSITE" id="PS51257">
    <property type="entry name" value="PROKAR_LIPOPROTEIN"/>
    <property type="match status" value="1"/>
</dbReference>
<dbReference type="GO" id="GO:0005829">
    <property type="term" value="C:cytosol"/>
    <property type="evidence" value="ECO:0007669"/>
    <property type="project" value="TreeGrafter"/>
</dbReference>
<comment type="similarity">
    <text evidence="1">Belongs to the RutC family.</text>
</comment>
<comment type="caution">
    <text evidence="3">The sequence shown here is derived from an EMBL/GenBank/DDBJ whole genome shotgun (WGS) entry which is preliminary data.</text>
</comment>
<evidence type="ECO:0000313" key="4">
    <source>
        <dbReference type="Proteomes" id="UP000027100"/>
    </source>
</evidence>
<dbReference type="PANTHER" id="PTHR11803:SF58">
    <property type="entry name" value="PROTEIN HMF1-RELATED"/>
    <property type="match status" value="1"/>
</dbReference>
<sequence length="151" mass="16046">MKHFALMALLAPAALGACVNIQDHGRPAPKAFPMPPPEKMVLVPGNQLYSAAVGHGDTIYLAGVIGRSETGDVKEATRQAMDAVKGNLEKAGRTMDDLLKCTVFMTDIEQYGPMNEVYADYFPANPPARTAVAVSALPFGALVEVECIAAR</sequence>
<keyword evidence="2" id="KW-0732">Signal</keyword>
<feature type="chain" id="PRO_5001619782" evidence="2">
    <location>
        <begin position="18"/>
        <end position="151"/>
    </location>
</feature>